<feature type="region of interest" description="Disordered" evidence="2">
    <location>
        <begin position="1"/>
        <end position="74"/>
    </location>
</feature>
<dbReference type="Proteomes" id="UP000596035">
    <property type="component" value="Chromosome"/>
</dbReference>
<evidence type="ECO:0000313" key="5">
    <source>
        <dbReference type="EMBL" id="QQR29709.1"/>
    </source>
</evidence>
<organism evidence="5 7">
    <name type="scientific">Acutalibacter muris</name>
    <dbReference type="NCBI Taxonomy" id="1796620"/>
    <lineage>
        <taxon>Bacteria</taxon>
        <taxon>Bacillati</taxon>
        <taxon>Bacillota</taxon>
        <taxon>Clostridia</taxon>
        <taxon>Eubacteriales</taxon>
        <taxon>Acutalibacteraceae</taxon>
        <taxon>Acutalibacter</taxon>
    </lineage>
</organism>
<name>A0A1Z2XPP0_9FIRM</name>
<evidence type="ECO:0000313" key="6">
    <source>
        <dbReference type="Proteomes" id="UP000196710"/>
    </source>
</evidence>
<sequence>MEWALTHGAINGNGNRLDPQGKATRAQVAQIFYNSRELLDNSGSEDPQPPAPSPSPSTSPSPSPSPAPDPDKPRIEITDEVRAKLKPNQDPEKILDYVLNGKHDDPTFSYDGTIAKWDPTLKNSDDFGVESIGSWENIEDESRSSSAIGNGCVKILTCTASDRFYITANDEDGCFVLYYHPAEVEDSAKMREIKALLNLPSHIKYDRSLCYEGAGWAGPIRWELYGAQGIAEDIEYVLTEMHQAIQYYITEPTPGKSYN</sequence>
<reference evidence="4" key="1">
    <citation type="journal article" date="2017" name="Genome Announc.">
        <title>High-Quality Whole-Genome Sequences of the Oligo-Mouse-Microbiota Bacterial Community.</title>
        <authorList>
            <person name="Garzetti D."/>
            <person name="Brugiroux S."/>
            <person name="Bunk B."/>
            <person name="Pukall R."/>
            <person name="McCoy K.D."/>
            <person name="Macpherson A.J."/>
            <person name="Stecher B."/>
        </authorList>
    </citation>
    <scope>NUCLEOTIDE SEQUENCE</scope>
    <source>
        <strain evidence="4">KB18</strain>
    </source>
</reference>
<protein>
    <recommendedName>
        <fullName evidence="3">SLH domain-containing protein</fullName>
    </recommendedName>
</protein>
<dbReference type="Proteomes" id="UP000196710">
    <property type="component" value="Chromosome"/>
</dbReference>
<proteinExistence type="predicted"/>
<keyword evidence="6" id="KW-1185">Reference proteome</keyword>
<dbReference type="EMBL" id="CP065321">
    <property type="protein sequence ID" value="QQR29709.1"/>
    <property type="molecule type" value="Genomic_DNA"/>
</dbReference>
<reference evidence="6" key="2">
    <citation type="submission" date="2017-05" db="EMBL/GenBank/DDBJ databases">
        <title>Improved OligoMM genomes.</title>
        <authorList>
            <person name="Garzetti D."/>
        </authorList>
    </citation>
    <scope>NUCLEOTIDE SEQUENCE [LARGE SCALE GENOMIC DNA]</scope>
    <source>
        <strain evidence="6">KB18</strain>
    </source>
</reference>
<evidence type="ECO:0000256" key="2">
    <source>
        <dbReference type="SAM" id="MobiDB-lite"/>
    </source>
</evidence>
<dbReference type="Pfam" id="PF00395">
    <property type="entry name" value="SLH"/>
    <property type="match status" value="1"/>
</dbReference>
<evidence type="ECO:0000256" key="1">
    <source>
        <dbReference type="ARBA" id="ARBA00022737"/>
    </source>
</evidence>
<feature type="domain" description="SLH" evidence="3">
    <location>
        <begin position="1"/>
        <end position="29"/>
    </location>
</feature>
<keyword evidence="1" id="KW-0677">Repeat</keyword>
<evidence type="ECO:0000313" key="7">
    <source>
        <dbReference type="Proteomes" id="UP000596035"/>
    </source>
</evidence>
<dbReference type="InterPro" id="IPR001119">
    <property type="entry name" value="SLH_dom"/>
</dbReference>
<gene>
    <name evidence="4" type="ORF">ADH66_06920</name>
    <name evidence="5" type="ORF">I5Q82_17015</name>
</gene>
<accession>A0A1Z2XPP0</accession>
<evidence type="ECO:0000313" key="4">
    <source>
        <dbReference type="EMBL" id="ASB40418.1"/>
    </source>
</evidence>
<dbReference type="EMBL" id="CP021422">
    <property type="protein sequence ID" value="ASB40418.1"/>
    <property type="molecule type" value="Genomic_DNA"/>
</dbReference>
<feature type="compositionally biased region" description="Pro residues" evidence="2">
    <location>
        <begin position="47"/>
        <end position="68"/>
    </location>
</feature>
<dbReference type="AlphaFoldDB" id="A0A1Z2XPP0"/>
<dbReference type="RefSeq" id="WP_088364388.1">
    <property type="nucleotide sequence ID" value="NZ_CP021422.1"/>
</dbReference>
<dbReference type="KEGG" id="amur:ADH66_06920"/>
<evidence type="ECO:0000259" key="3">
    <source>
        <dbReference type="Pfam" id="PF00395"/>
    </source>
</evidence>
<reference evidence="5 7" key="3">
    <citation type="submission" date="2020-11" db="EMBL/GenBank/DDBJ databases">
        <title>Closed and high quality bacterial genomes of the OMM12 community.</title>
        <authorList>
            <person name="Marbouty M."/>
            <person name="Lamy-Besnier Q."/>
            <person name="Debarbieux L."/>
            <person name="Koszul R."/>
        </authorList>
    </citation>
    <scope>NUCLEOTIDE SEQUENCE [LARGE SCALE GENOMIC DNA]</scope>
    <source>
        <strain evidence="5 7">KB18</strain>
    </source>
</reference>